<keyword evidence="4" id="KW-0256">Endoplasmic reticulum</keyword>
<dbReference type="OrthoDB" id="169983at2157"/>
<keyword evidence="11" id="KW-1185">Reference proteome</keyword>
<dbReference type="RefSeq" id="WP_188975841.1">
    <property type="nucleotide sequence ID" value="NZ_BMPG01000001.1"/>
</dbReference>
<gene>
    <name evidence="10" type="ORF">GCM10009039_06760</name>
</gene>
<comment type="caution">
    <text evidence="10">The sequence shown here is derived from an EMBL/GenBank/DDBJ whole genome shotgun (WGS) entry which is preliminary data.</text>
</comment>
<reference evidence="10" key="2">
    <citation type="submission" date="2020-09" db="EMBL/GenBank/DDBJ databases">
        <authorList>
            <person name="Sun Q."/>
            <person name="Ohkuma M."/>
        </authorList>
    </citation>
    <scope>NUCLEOTIDE SEQUENCE</scope>
    <source>
        <strain evidence="10">JCM 19596</strain>
    </source>
</reference>
<evidence type="ECO:0000259" key="9">
    <source>
        <dbReference type="Pfam" id="PF25179"/>
    </source>
</evidence>
<comment type="similarity">
    <text evidence="2">Belongs to the lipase maturation factor family.</text>
</comment>
<feature type="transmembrane region" description="Helical" evidence="7">
    <location>
        <begin position="70"/>
        <end position="91"/>
    </location>
</feature>
<feature type="domain" description="Lipase maturation factor 1/2 C-terminal" evidence="9">
    <location>
        <begin position="340"/>
        <end position="482"/>
    </location>
</feature>
<reference evidence="10" key="1">
    <citation type="journal article" date="2014" name="Int. J. Syst. Evol. Microbiol.">
        <title>Complete genome sequence of Corynebacterium casei LMG S-19264T (=DSM 44701T), isolated from a smear-ripened cheese.</title>
        <authorList>
            <consortium name="US DOE Joint Genome Institute (JGI-PGF)"/>
            <person name="Walter F."/>
            <person name="Albersmeier A."/>
            <person name="Kalinowski J."/>
            <person name="Ruckert C."/>
        </authorList>
    </citation>
    <scope>NUCLEOTIDE SEQUENCE</scope>
    <source>
        <strain evidence="10">JCM 19596</strain>
    </source>
</reference>
<keyword evidence="6 7" id="KW-0472">Membrane</keyword>
<feature type="transmembrane region" description="Helical" evidence="7">
    <location>
        <begin position="97"/>
        <end position="116"/>
    </location>
</feature>
<dbReference type="Pfam" id="PF25179">
    <property type="entry name" value="LMF1_C"/>
    <property type="match status" value="1"/>
</dbReference>
<feature type="transmembrane region" description="Helical" evidence="7">
    <location>
        <begin position="301"/>
        <end position="322"/>
    </location>
</feature>
<organism evidence="10 11">
    <name type="scientific">Halocalculus aciditolerans</name>
    <dbReference type="NCBI Taxonomy" id="1383812"/>
    <lineage>
        <taxon>Archaea</taxon>
        <taxon>Methanobacteriati</taxon>
        <taxon>Methanobacteriota</taxon>
        <taxon>Stenosarchaea group</taxon>
        <taxon>Halobacteria</taxon>
        <taxon>Halobacteriales</taxon>
        <taxon>Halobacteriaceae</taxon>
        <taxon>Halocalculus</taxon>
    </lineage>
</organism>
<feature type="transmembrane region" description="Helical" evidence="7">
    <location>
        <begin position="13"/>
        <end position="31"/>
    </location>
</feature>
<feature type="transmembrane region" description="Helical" evidence="7">
    <location>
        <begin position="123"/>
        <end position="146"/>
    </location>
</feature>
<evidence type="ECO:0000256" key="5">
    <source>
        <dbReference type="ARBA" id="ARBA00022989"/>
    </source>
</evidence>
<evidence type="ECO:0000256" key="1">
    <source>
        <dbReference type="ARBA" id="ARBA00004477"/>
    </source>
</evidence>
<evidence type="ECO:0000259" key="8">
    <source>
        <dbReference type="Pfam" id="PF06762"/>
    </source>
</evidence>
<dbReference type="Pfam" id="PF06762">
    <property type="entry name" value="LMF1"/>
    <property type="match status" value="1"/>
</dbReference>
<evidence type="ECO:0000256" key="3">
    <source>
        <dbReference type="ARBA" id="ARBA00022692"/>
    </source>
</evidence>
<dbReference type="InterPro" id="IPR057433">
    <property type="entry name" value="LMF1/2_C"/>
</dbReference>
<evidence type="ECO:0000256" key="6">
    <source>
        <dbReference type="ARBA" id="ARBA00023136"/>
    </source>
</evidence>
<dbReference type="InterPro" id="IPR009613">
    <property type="entry name" value="LMF"/>
</dbReference>
<accession>A0A830FGQ2</accession>
<evidence type="ECO:0000256" key="7">
    <source>
        <dbReference type="SAM" id="Phobius"/>
    </source>
</evidence>
<keyword evidence="5 7" id="KW-1133">Transmembrane helix</keyword>
<sequence>MQSWGANDWLVRFLLQRGLAVVYLLAFLVAARQFRPLAGEDGLLPLGDYADRASVTESPSLFVLVPDDRLVGLAAWTGVALSVVALLAGPYWLPAPYAVPAAMALWAALWLLYLSFVNAGRVFYGYGWESMLLETGFLAVFLGAGPTAPPEFVLWLVRWLLFRNMFGAGLIKLRGDDAWRDLTAMDFHYETQPMPNAGSWFAHHLPDRFHRAEVLGNHVVELAIPFLYFAPQPYASLAALATIGFQAWLMGTGNFAWLNFLTMIQSIALFSDDTLAVALPVDAIRAALGVPTGTPAPTPTFLLVLAVALVVLVLALSVRPALNLLSRDQYMNTSFDPLRLVNTYGAFGSITRARYGLVVEGTNAENPGEGDWREYEFRGQPVKTDERPRQWAPFHLRLDWQLWFAAMRSRPGPRERWLTPFLDRLLDGDERVHRLLRDTPFPADDPPEQIRIIRYRYRFTTPEERAETGDWWRRERLDTYVPATSDPGRRTRRRFR</sequence>
<dbReference type="AlphaFoldDB" id="A0A830FGQ2"/>
<dbReference type="InterPro" id="IPR057434">
    <property type="entry name" value="LMF1/2_N"/>
</dbReference>
<evidence type="ECO:0000313" key="11">
    <source>
        <dbReference type="Proteomes" id="UP000607197"/>
    </source>
</evidence>
<evidence type="ECO:0000256" key="4">
    <source>
        <dbReference type="ARBA" id="ARBA00022824"/>
    </source>
</evidence>
<feature type="domain" description="Lipase maturation factor 1/2 N-terminal" evidence="8">
    <location>
        <begin position="124"/>
        <end position="276"/>
    </location>
</feature>
<proteinExistence type="inferred from homology"/>
<dbReference type="Proteomes" id="UP000607197">
    <property type="component" value="Unassembled WGS sequence"/>
</dbReference>
<comment type="subcellular location">
    <subcellularLocation>
        <location evidence="1">Endoplasmic reticulum membrane</location>
        <topology evidence="1">Multi-pass membrane protein</topology>
    </subcellularLocation>
</comment>
<dbReference type="PANTHER" id="PTHR14463">
    <property type="entry name" value="LIPASE MATURATION FACTOR"/>
    <property type="match status" value="1"/>
</dbReference>
<evidence type="ECO:0000256" key="2">
    <source>
        <dbReference type="ARBA" id="ARBA00005512"/>
    </source>
</evidence>
<evidence type="ECO:0000313" key="10">
    <source>
        <dbReference type="EMBL" id="GGL51152.1"/>
    </source>
</evidence>
<dbReference type="PANTHER" id="PTHR14463:SF10">
    <property type="entry name" value="LIPASE MATURATION FACTOR 1"/>
    <property type="match status" value="1"/>
</dbReference>
<dbReference type="EMBL" id="BMPG01000001">
    <property type="protein sequence ID" value="GGL51152.1"/>
    <property type="molecule type" value="Genomic_DNA"/>
</dbReference>
<protein>
    <submittedName>
        <fullName evidence="10">Membrane protein</fullName>
    </submittedName>
</protein>
<dbReference type="GO" id="GO:0051604">
    <property type="term" value="P:protein maturation"/>
    <property type="evidence" value="ECO:0007669"/>
    <property type="project" value="InterPro"/>
</dbReference>
<keyword evidence="3 7" id="KW-0812">Transmembrane</keyword>
<name>A0A830FGQ2_9EURY</name>